<dbReference type="VEuPathDB" id="TriTrypDB:BCY84_15371"/>
<feature type="region of interest" description="Disordered" evidence="1">
    <location>
        <begin position="29"/>
        <end position="70"/>
    </location>
</feature>
<evidence type="ECO:0000256" key="1">
    <source>
        <dbReference type="SAM" id="MobiDB-lite"/>
    </source>
</evidence>
<dbReference type="VEuPathDB" id="TriTrypDB:ECC02_005260"/>
<comment type="caution">
    <text evidence="2">The sequence shown here is derived from an EMBL/GenBank/DDBJ whole genome shotgun (WGS) entry which is preliminary data.</text>
</comment>
<evidence type="ECO:0000313" key="2">
    <source>
        <dbReference type="EMBL" id="KAF5221722.1"/>
    </source>
</evidence>
<protein>
    <submittedName>
        <fullName evidence="2">Uncharacterized protein</fullName>
    </submittedName>
</protein>
<sequence>MPTGPSVTLQRVHGITPLVTANLIPLPSTTSTPLAGKGVRPSPVSCETLSKTATPSSGAAENASNSHLKNGSFTSNRMVALGEIFTEASEMARTGGLPERRDPCTFVSKRIVSNKKNYIPEVFVSWPRFASDDDPRIMDEATSRKGGPQSIDGTPSNSFSSVTDECVAVRVPCHDDHFKQGHDIRGIKSGSLPPTKALELTGTVPTREETNPGLHVSSFNTISSTPHPSRDKCFSVSHVAFPVTVRDRQNLSLMTAKSTTFERRTVNIRSPRVVMREE</sequence>
<dbReference type="AlphaFoldDB" id="A0A7J6Y4X7"/>
<organism evidence="2 3">
    <name type="scientific">Trypanosoma cruzi</name>
    <dbReference type="NCBI Taxonomy" id="5693"/>
    <lineage>
        <taxon>Eukaryota</taxon>
        <taxon>Discoba</taxon>
        <taxon>Euglenozoa</taxon>
        <taxon>Kinetoplastea</taxon>
        <taxon>Metakinetoplastina</taxon>
        <taxon>Trypanosomatida</taxon>
        <taxon>Trypanosomatidae</taxon>
        <taxon>Trypanosoma</taxon>
        <taxon>Schizotrypanum</taxon>
    </lineage>
</organism>
<evidence type="ECO:0000313" key="3">
    <source>
        <dbReference type="Proteomes" id="UP000583944"/>
    </source>
</evidence>
<feature type="compositionally biased region" description="Polar residues" evidence="1">
    <location>
        <begin position="45"/>
        <end position="70"/>
    </location>
</feature>
<proteinExistence type="predicted"/>
<accession>A0A7J6Y4X7</accession>
<dbReference type="EMBL" id="JABDHM010000034">
    <property type="protein sequence ID" value="KAF5221722.1"/>
    <property type="molecule type" value="Genomic_DNA"/>
</dbReference>
<dbReference type="Proteomes" id="UP000583944">
    <property type="component" value="Unassembled WGS sequence"/>
</dbReference>
<gene>
    <name evidence="2" type="ORF">ECC02_005260</name>
</gene>
<name>A0A7J6Y4X7_TRYCR</name>
<reference evidence="2 3" key="1">
    <citation type="journal article" date="2019" name="Genome Biol. Evol.">
        <title>Nanopore Sequencing Significantly Improves Genome Assembly of the Protozoan Parasite Trypanosoma cruzi.</title>
        <authorList>
            <person name="Diaz-Viraque F."/>
            <person name="Pita S."/>
            <person name="Greif G."/>
            <person name="de Souza R.C.M."/>
            <person name="Iraola G."/>
            <person name="Robello C."/>
        </authorList>
    </citation>
    <scope>NUCLEOTIDE SEQUENCE [LARGE SCALE GENOMIC DNA]</scope>
    <source>
        <strain evidence="2 3">Berenice</strain>
    </source>
</reference>